<comment type="caution">
    <text evidence="8">The sequence shown here is derived from an EMBL/GenBank/DDBJ whole genome shotgun (WGS) entry which is preliminary data.</text>
</comment>
<sequence length="481" mass="55188">MKKPFLNEDFLLQTETARVLYHEFAKAMPIIDYHCHLPPDQIAEDRQFENLTQVWLYGDHYKWRAMRTNGVSERYCTGDASDSAKFEKWAQTVPYTVRNPLYHWTHLELQRYFSVTEILDGNSARRIYEECSEKLQTSEYSVRNLLRRMNVETVCTTDDPVDSLEHHLKIAEDGFAIDVLPTFRPDKAMAVEDSVAFNTYVYRLESASGVSISTLDDFLTALRNRHDFFAAMGCKLSDHGLEQIYAEEYRESEIQAIFTKIRSGRPLEGIEVLKFKSAMLVYLAEMDWEKGWTQQFHLGALRNNNSRMLQQLGPDTGWDSIGDFSQGRALATFLNRLDTNDKLAKTILYNLNPTDNELMATMVGNFNDGSVAGKVQFGSGWWFLDQKDGMEKQMNALSNMGLISRFVGMLTDSRSFLSYPRHEYFRRILCNLFGNDIENGELPDDMAWIGQIVQNICYGNAKTYFGFGAQVNTGLPLIATV</sequence>
<dbReference type="NCBIfam" id="NF002794">
    <property type="entry name" value="PRK02925.1"/>
    <property type="match status" value="1"/>
</dbReference>
<name>A0ABP8N5G8_9BACT</name>
<dbReference type="InterPro" id="IPR032466">
    <property type="entry name" value="Metal_Hydrolase"/>
</dbReference>
<dbReference type="EC" id="5.3.1.12" evidence="4 7"/>
<organism evidence="8 9">
    <name type="scientific">Nibrella saemangeumensis</name>
    <dbReference type="NCBI Taxonomy" id="1084526"/>
    <lineage>
        <taxon>Bacteria</taxon>
        <taxon>Pseudomonadati</taxon>
        <taxon>Bacteroidota</taxon>
        <taxon>Cytophagia</taxon>
        <taxon>Cytophagales</taxon>
        <taxon>Spirosomataceae</taxon>
        <taxon>Nibrella</taxon>
    </lineage>
</organism>
<protein>
    <recommendedName>
        <fullName evidence="5 7">Uronate isomerase</fullName>
        <ecNumber evidence="4 7">5.3.1.12</ecNumber>
    </recommendedName>
    <alternativeName>
        <fullName evidence="7">Glucuronate isomerase</fullName>
    </alternativeName>
    <alternativeName>
        <fullName evidence="7">Uronic isomerase</fullName>
    </alternativeName>
</protein>
<comment type="catalytic activity">
    <reaction evidence="7">
        <text>aldehydo-D-galacturonate = keto-D-tagaturonate</text>
        <dbReference type="Rhea" id="RHEA:27702"/>
        <dbReference type="ChEBI" id="CHEBI:12952"/>
        <dbReference type="ChEBI" id="CHEBI:17886"/>
    </reaction>
</comment>
<reference evidence="9" key="1">
    <citation type="journal article" date="2019" name="Int. J. Syst. Evol. Microbiol.">
        <title>The Global Catalogue of Microorganisms (GCM) 10K type strain sequencing project: providing services to taxonomists for standard genome sequencing and annotation.</title>
        <authorList>
            <consortium name="The Broad Institute Genomics Platform"/>
            <consortium name="The Broad Institute Genome Sequencing Center for Infectious Disease"/>
            <person name="Wu L."/>
            <person name="Ma J."/>
        </authorList>
    </citation>
    <scope>NUCLEOTIDE SEQUENCE [LARGE SCALE GENOMIC DNA]</scope>
    <source>
        <strain evidence="9">JCM 17927</strain>
    </source>
</reference>
<dbReference type="PANTHER" id="PTHR30068">
    <property type="entry name" value="URONATE ISOMERASE"/>
    <property type="match status" value="1"/>
</dbReference>
<evidence type="ECO:0000256" key="3">
    <source>
        <dbReference type="ARBA" id="ARBA00008397"/>
    </source>
</evidence>
<dbReference type="Pfam" id="PF02614">
    <property type="entry name" value="UxaC"/>
    <property type="match status" value="1"/>
</dbReference>
<accession>A0ABP8N5G8</accession>
<evidence type="ECO:0000256" key="4">
    <source>
        <dbReference type="ARBA" id="ARBA00012546"/>
    </source>
</evidence>
<dbReference type="Gene3D" id="3.20.20.140">
    <property type="entry name" value="Metal-dependent hydrolases"/>
    <property type="match status" value="1"/>
</dbReference>
<comment type="catalytic activity">
    <reaction evidence="1 7">
        <text>D-glucuronate = D-fructuronate</text>
        <dbReference type="Rhea" id="RHEA:13049"/>
        <dbReference type="ChEBI" id="CHEBI:58720"/>
        <dbReference type="ChEBI" id="CHEBI:59863"/>
        <dbReference type="EC" id="5.3.1.12"/>
    </reaction>
</comment>
<evidence type="ECO:0000256" key="2">
    <source>
        <dbReference type="ARBA" id="ARBA00004892"/>
    </source>
</evidence>
<dbReference type="GO" id="GO:0016853">
    <property type="term" value="F:isomerase activity"/>
    <property type="evidence" value="ECO:0007669"/>
    <property type="project" value="UniProtKB-KW"/>
</dbReference>
<dbReference type="RefSeq" id="WP_345245326.1">
    <property type="nucleotide sequence ID" value="NZ_BAABHD010000032.1"/>
</dbReference>
<evidence type="ECO:0000256" key="1">
    <source>
        <dbReference type="ARBA" id="ARBA00001165"/>
    </source>
</evidence>
<evidence type="ECO:0000256" key="5">
    <source>
        <dbReference type="ARBA" id="ARBA00020555"/>
    </source>
</evidence>
<dbReference type="HAMAP" id="MF_00675">
    <property type="entry name" value="UxaC"/>
    <property type="match status" value="1"/>
</dbReference>
<dbReference type="SUPFAM" id="SSF51556">
    <property type="entry name" value="Metallo-dependent hydrolases"/>
    <property type="match status" value="1"/>
</dbReference>
<dbReference type="PANTHER" id="PTHR30068:SF4">
    <property type="entry name" value="URONATE ISOMERASE"/>
    <property type="match status" value="1"/>
</dbReference>
<keyword evidence="6 7" id="KW-0413">Isomerase</keyword>
<evidence type="ECO:0000256" key="6">
    <source>
        <dbReference type="ARBA" id="ARBA00023235"/>
    </source>
</evidence>
<keyword evidence="9" id="KW-1185">Reference proteome</keyword>
<evidence type="ECO:0000313" key="8">
    <source>
        <dbReference type="EMBL" id="GAA4460259.1"/>
    </source>
</evidence>
<comment type="similarity">
    <text evidence="3 7">Belongs to the metallo-dependent hydrolases superfamily. Uronate isomerase family.</text>
</comment>
<evidence type="ECO:0000313" key="9">
    <source>
        <dbReference type="Proteomes" id="UP001501175"/>
    </source>
</evidence>
<dbReference type="Gene3D" id="1.10.2020.10">
    <property type="entry name" value="uronate isomerase, domain 2, chain A"/>
    <property type="match status" value="1"/>
</dbReference>
<evidence type="ECO:0000256" key="7">
    <source>
        <dbReference type="HAMAP-Rule" id="MF_00675"/>
    </source>
</evidence>
<proteinExistence type="inferred from homology"/>
<comment type="pathway">
    <text evidence="2 7">Carbohydrate metabolism; pentose and glucuronate interconversion.</text>
</comment>
<dbReference type="Proteomes" id="UP001501175">
    <property type="component" value="Unassembled WGS sequence"/>
</dbReference>
<dbReference type="InterPro" id="IPR003766">
    <property type="entry name" value="Uronate_isomerase"/>
</dbReference>
<gene>
    <name evidence="8" type="primary">uxaC_2</name>
    <name evidence="7" type="synonym">uxaC</name>
    <name evidence="8" type="ORF">GCM10023189_35110</name>
</gene>
<dbReference type="EMBL" id="BAABHD010000032">
    <property type="protein sequence ID" value="GAA4460259.1"/>
    <property type="molecule type" value="Genomic_DNA"/>
</dbReference>